<feature type="region of interest" description="Disordered" evidence="1">
    <location>
        <begin position="1"/>
        <end position="23"/>
    </location>
</feature>
<dbReference type="EMBL" id="JBJQOH010000006">
    <property type="protein sequence ID" value="KAL3684185.1"/>
    <property type="molecule type" value="Genomic_DNA"/>
</dbReference>
<comment type="caution">
    <text evidence="2">The sequence shown here is derived from an EMBL/GenBank/DDBJ whole genome shotgun (WGS) entry which is preliminary data.</text>
</comment>
<feature type="compositionally biased region" description="Basic and acidic residues" evidence="1">
    <location>
        <begin position="66"/>
        <end position="76"/>
    </location>
</feature>
<gene>
    <name evidence="2" type="ORF">R1sor_002207</name>
</gene>
<reference evidence="2 3" key="1">
    <citation type="submission" date="2024-09" db="EMBL/GenBank/DDBJ databases">
        <title>Chromosome-scale assembly of Riccia sorocarpa.</title>
        <authorList>
            <person name="Paukszto L."/>
        </authorList>
    </citation>
    <scope>NUCLEOTIDE SEQUENCE [LARGE SCALE GENOMIC DNA]</scope>
    <source>
        <strain evidence="2">LP-2024</strain>
        <tissue evidence="2">Aerial parts of the thallus</tissue>
    </source>
</reference>
<accession>A0ABD3H188</accession>
<sequence length="101" mass="11148">MENGRDIPDIEMGDPSSAEVGEDDVVDDDVVVVVGVAAAAWTSVGDDDDVVSDPVEVGSGDELEEYEHHQTPQHEPIEEDGRDDKYDAVYILLIHIYLYIF</sequence>
<proteinExistence type="predicted"/>
<feature type="region of interest" description="Disordered" evidence="1">
    <location>
        <begin position="45"/>
        <end position="81"/>
    </location>
</feature>
<organism evidence="2 3">
    <name type="scientific">Riccia sorocarpa</name>
    <dbReference type="NCBI Taxonomy" id="122646"/>
    <lineage>
        <taxon>Eukaryota</taxon>
        <taxon>Viridiplantae</taxon>
        <taxon>Streptophyta</taxon>
        <taxon>Embryophyta</taxon>
        <taxon>Marchantiophyta</taxon>
        <taxon>Marchantiopsida</taxon>
        <taxon>Marchantiidae</taxon>
        <taxon>Marchantiales</taxon>
        <taxon>Ricciaceae</taxon>
        <taxon>Riccia</taxon>
    </lineage>
</organism>
<keyword evidence="3" id="KW-1185">Reference proteome</keyword>
<evidence type="ECO:0000256" key="1">
    <source>
        <dbReference type="SAM" id="MobiDB-lite"/>
    </source>
</evidence>
<dbReference type="Proteomes" id="UP001633002">
    <property type="component" value="Unassembled WGS sequence"/>
</dbReference>
<dbReference type="AlphaFoldDB" id="A0ABD3H188"/>
<evidence type="ECO:0000313" key="2">
    <source>
        <dbReference type="EMBL" id="KAL3684185.1"/>
    </source>
</evidence>
<name>A0ABD3H188_9MARC</name>
<protein>
    <submittedName>
        <fullName evidence="2">Uncharacterized protein</fullName>
    </submittedName>
</protein>
<evidence type="ECO:0000313" key="3">
    <source>
        <dbReference type="Proteomes" id="UP001633002"/>
    </source>
</evidence>